<feature type="transmembrane region" description="Helical" evidence="1">
    <location>
        <begin position="220"/>
        <end position="244"/>
    </location>
</feature>
<evidence type="ECO:0000256" key="1">
    <source>
        <dbReference type="SAM" id="Phobius"/>
    </source>
</evidence>
<dbReference type="AlphaFoldDB" id="A0A0F9Q4U5"/>
<feature type="non-terminal residue" evidence="2">
    <location>
        <position position="259"/>
    </location>
</feature>
<accession>A0A0F9Q4U5</accession>
<proteinExistence type="predicted"/>
<gene>
    <name evidence="2" type="ORF">LCGC14_0747720</name>
</gene>
<evidence type="ECO:0000313" key="2">
    <source>
        <dbReference type="EMBL" id="KKN38990.1"/>
    </source>
</evidence>
<keyword evidence="1" id="KW-0472">Membrane</keyword>
<reference evidence="2" key="1">
    <citation type="journal article" date="2015" name="Nature">
        <title>Complex archaea that bridge the gap between prokaryotes and eukaryotes.</title>
        <authorList>
            <person name="Spang A."/>
            <person name="Saw J.H."/>
            <person name="Jorgensen S.L."/>
            <person name="Zaremba-Niedzwiedzka K."/>
            <person name="Martijn J."/>
            <person name="Lind A.E."/>
            <person name="van Eijk R."/>
            <person name="Schleper C."/>
            <person name="Guy L."/>
            <person name="Ettema T.J."/>
        </authorList>
    </citation>
    <scope>NUCLEOTIDE SEQUENCE</scope>
</reference>
<organism evidence="2">
    <name type="scientific">marine sediment metagenome</name>
    <dbReference type="NCBI Taxonomy" id="412755"/>
    <lineage>
        <taxon>unclassified sequences</taxon>
        <taxon>metagenomes</taxon>
        <taxon>ecological metagenomes</taxon>
    </lineage>
</organism>
<name>A0A0F9Q4U5_9ZZZZ</name>
<sequence>MDKSDAREVINNALRPMRAALALNDWYVDFCFESMEGKVSAECVANPDYVRARFIFDHDKYDSVSDLLDSMLHEFMHVALSEYELYRKACRPLVNDEKAWASLDEVYVHACETTVHRLENMLLHGVNTTPRRLVSRGRRLLDEPIEEANIGDKYLMDSADRTIAVNRSEIQCFSKSIGRRFEAKLDSYDLNKKWNDVTNKVQQTIDNYEDAVASVRKARYALWGISGALLCLAVALLIVVFFLYSRIRIFTEKGLEVIG</sequence>
<protein>
    <submittedName>
        <fullName evidence="2">Uncharacterized protein</fullName>
    </submittedName>
</protein>
<keyword evidence="1" id="KW-1133">Transmembrane helix</keyword>
<keyword evidence="1" id="KW-0812">Transmembrane</keyword>
<comment type="caution">
    <text evidence="2">The sequence shown here is derived from an EMBL/GenBank/DDBJ whole genome shotgun (WGS) entry which is preliminary data.</text>
</comment>
<dbReference type="EMBL" id="LAZR01001789">
    <property type="protein sequence ID" value="KKN38990.1"/>
    <property type="molecule type" value="Genomic_DNA"/>
</dbReference>